<dbReference type="GeneID" id="9687984"/>
<evidence type="ECO:0000313" key="3">
    <source>
        <dbReference type="EMBL" id="EEH53363.1"/>
    </source>
</evidence>
<dbReference type="STRING" id="564608.C1N341"/>
<dbReference type="PRINTS" id="PR00419">
    <property type="entry name" value="ADXRDTASE"/>
</dbReference>
<dbReference type="GO" id="GO:0016491">
    <property type="term" value="F:oxidoreductase activity"/>
    <property type="evidence" value="ECO:0007669"/>
    <property type="project" value="TreeGrafter"/>
</dbReference>
<dbReference type="PANTHER" id="PTHR10742:SF410">
    <property type="entry name" value="LYSINE-SPECIFIC HISTONE DEMETHYLASE 2"/>
    <property type="match status" value="1"/>
</dbReference>
<dbReference type="PANTHER" id="PTHR10742">
    <property type="entry name" value="FLAVIN MONOAMINE OXIDASE"/>
    <property type="match status" value="1"/>
</dbReference>
<dbReference type="KEGG" id="mpp:MICPUCDRAFT_52027"/>
<dbReference type="InterPro" id="IPR050281">
    <property type="entry name" value="Flavin_monoamine_oxidase"/>
</dbReference>
<organism evidence="4">
    <name type="scientific">Micromonas pusilla (strain CCMP1545)</name>
    <name type="common">Picoplanktonic green alga</name>
    <dbReference type="NCBI Taxonomy" id="564608"/>
    <lineage>
        <taxon>Eukaryota</taxon>
        <taxon>Viridiplantae</taxon>
        <taxon>Chlorophyta</taxon>
        <taxon>Mamiellophyceae</taxon>
        <taxon>Mamiellales</taxon>
        <taxon>Mamiellaceae</taxon>
        <taxon>Micromonas</taxon>
    </lineage>
</organism>
<evidence type="ECO:0000256" key="1">
    <source>
        <dbReference type="ARBA" id="ARBA00005995"/>
    </source>
</evidence>
<dbReference type="eggNOG" id="KOG0029">
    <property type="taxonomic scope" value="Eukaryota"/>
</dbReference>
<sequence length="279" mass="30030">MNEQKASPRRPPRKPPPEMTRAEDLEELRKEWKRDRDRAFRARQKEAKAAVADAVAACAATANAKKKDPHQSTKKRDQEDSLAAEDARAKTKTKTEPPKTEPKYAPPWPPDRPPRVVVVGAGPAGLCASRALTLHGVSVTTLEARDRVGGRVLSETLPELKRDDVSAVALPSVVVDLGASFVHGCHRYNPLFAMAQARSIQKFESGAALDASDGGYSAGWGEDASWYDATRGGSVGRKSVKRAFAVARGLSDALGTVEPPLTRDEALAAVGAFYTLVPI</sequence>
<dbReference type="SUPFAM" id="SSF51905">
    <property type="entry name" value="FAD/NAD(P)-binding domain"/>
    <property type="match status" value="1"/>
</dbReference>
<dbReference type="RefSeq" id="XP_003062544.1">
    <property type="nucleotide sequence ID" value="XM_003062498.1"/>
</dbReference>
<dbReference type="Pfam" id="PF13450">
    <property type="entry name" value="NAD_binding_8"/>
    <property type="match status" value="1"/>
</dbReference>
<dbReference type="OrthoDB" id="1750157at2759"/>
<name>C1N341_MICPC</name>
<protein>
    <submittedName>
        <fullName evidence="3">Predicted protein</fullName>
    </submittedName>
</protein>
<comment type="similarity">
    <text evidence="1">Belongs to the flavin monoamine oxidase family.</text>
</comment>
<proteinExistence type="inferred from homology"/>
<keyword evidence="4" id="KW-1185">Reference proteome</keyword>
<gene>
    <name evidence="3" type="ORF">MICPUCDRAFT_52027</name>
</gene>
<evidence type="ECO:0000313" key="4">
    <source>
        <dbReference type="Proteomes" id="UP000001876"/>
    </source>
</evidence>
<feature type="region of interest" description="Disordered" evidence="2">
    <location>
        <begin position="60"/>
        <end position="112"/>
    </location>
</feature>
<accession>C1N341</accession>
<dbReference type="AlphaFoldDB" id="C1N341"/>
<feature type="region of interest" description="Disordered" evidence="2">
    <location>
        <begin position="1"/>
        <end position="24"/>
    </location>
</feature>
<dbReference type="EMBL" id="GG663746">
    <property type="protein sequence ID" value="EEH53363.1"/>
    <property type="molecule type" value="Genomic_DNA"/>
</dbReference>
<dbReference type="Gene3D" id="3.50.50.60">
    <property type="entry name" value="FAD/NAD(P)-binding domain"/>
    <property type="match status" value="1"/>
</dbReference>
<evidence type="ECO:0000256" key="2">
    <source>
        <dbReference type="SAM" id="MobiDB-lite"/>
    </source>
</evidence>
<feature type="compositionally biased region" description="Basic and acidic residues" evidence="2">
    <location>
        <begin position="65"/>
        <end position="102"/>
    </location>
</feature>
<dbReference type="Proteomes" id="UP000001876">
    <property type="component" value="Unassembled WGS sequence"/>
</dbReference>
<reference evidence="3 4" key="1">
    <citation type="journal article" date="2009" name="Science">
        <title>Green evolution and dynamic adaptations revealed by genomes of the marine picoeukaryotes Micromonas.</title>
        <authorList>
            <person name="Worden A.Z."/>
            <person name="Lee J.H."/>
            <person name="Mock T."/>
            <person name="Rouze P."/>
            <person name="Simmons M.P."/>
            <person name="Aerts A.L."/>
            <person name="Allen A.E."/>
            <person name="Cuvelier M.L."/>
            <person name="Derelle E."/>
            <person name="Everett M.V."/>
            <person name="Foulon E."/>
            <person name="Grimwood J."/>
            <person name="Gundlach H."/>
            <person name="Henrissat B."/>
            <person name="Napoli C."/>
            <person name="McDonald S.M."/>
            <person name="Parker M.S."/>
            <person name="Rombauts S."/>
            <person name="Salamov A."/>
            <person name="Von Dassow P."/>
            <person name="Badger J.H."/>
            <person name="Coutinho P.M."/>
            <person name="Demir E."/>
            <person name="Dubchak I."/>
            <person name="Gentemann C."/>
            <person name="Eikrem W."/>
            <person name="Gready J.E."/>
            <person name="John U."/>
            <person name="Lanier W."/>
            <person name="Lindquist E.A."/>
            <person name="Lucas S."/>
            <person name="Mayer K.F."/>
            <person name="Moreau H."/>
            <person name="Not F."/>
            <person name="Otillar R."/>
            <person name="Panaud O."/>
            <person name="Pangilinan J."/>
            <person name="Paulsen I."/>
            <person name="Piegu B."/>
            <person name="Poliakov A."/>
            <person name="Robbens S."/>
            <person name="Schmutz J."/>
            <person name="Toulza E."/>
            <person name="Wyss T."/>
            <person name="Zelensky A."/>
            <person name="Zhou K."/>
            <person name="Armbrust E.V."/>
            <person name="Bhattacharya D."/>
            <person name="Goodenough U.W."/>
            <person name="Van de Peer Y."/>
            <person name="Grigoriev I.V."/>
        </authorList>
    </citation>
    <scope>NUCLEOTIDE SEQUENCE [LARGE SCALE GENOMIC DNA]</scope>
    <source>
        <strain evidence="3 4">CCMP1545</strain>
    </source>
</reference>
<dbReference type="InterPro" id="IPR036188">
    <property type="entry name" value="FAD/NAD-bd_sf"/>
</dbReference>